<organism evidence="1 2">
    <name type="scientific">Nostoc sphaeroides CCNUC1</name>
    <dbReference type="NCBI Taxonomy" id="2653204"/>
    <lineage>
        <taxon>Bacteria</taxon>
        <taxon>Bacillati</taxon>
        <taxon>Cyanobacteriota</taxon>
        <taxon>Cyanophyceae</taxon>
        <taxon>Nostocales</taxon>
        <taxon>Nostocaceae</taxon>
        <taxon>Nostoc</taxon>
    </lineage>
</organism>
<evidence type="ECO:0000313" key="2">
    <source>
        <dbReference type="Proteomes" id="UP000326678"/>
    </source>
</evidence>
<dbReference type="AlphaFoldDB" id="A0A5P8WCZ6"/>
<evidence type="ECO:0000313" key="1">
    <source>
        <dbReference type="EMBL" id="QFS50490.1"/>
    </source>
</evidence>
<gene>
    <name evidence="1" type="ORF">GXM_07984</name>
</gene>
<protein>
    <submittedName>
        <fullName evidence="1">Uncharacterized protein</fullName>
    </submittedName>
</protein>
<dbReference type="KEGG" id="nsh:GXM_07984"/>
<reference evidence="1 2" key="1">
    <citation type="submission" date="2019-10" db="EMBL/GenBank/DDBJ databases">
        <title>Genomic and transcriptomic insights into the perfect genentic adaptation of a filamentous nitrogen-fixing cyanobacterium to rice fields.</title>
        <authorList>
            <person name="Chen Z."/>
        </authorList>
    </citation>
    <scope>NUCLEOTIDE SEQUENCE [LARGE SCALE GENOMIC DNA]</scope>
    <source>
        <strain evidence="1">CCNUC1</strain>
    </source>
</reference>
<dbReference type="EMBL" id="CP045227">
    <property type="protein sequence ID" value="QFS50490.1"/>
    <property type="molecule type" value="Genomic_DNA"/>
</dbReference>
<dbReference type="Proteomes" id="UP000326678">
    <property type="component" value="Chromosome Gxm2"/>
</dbReference>
<keyword evidence="2" id="KW-1185">Reference proteome</keyword>
<sequence>MSAILHITFWKNCPLILTPKSFEAICPVCRILNNPNFIENTYYKSIAFVLQKASFFFLYYETLLKITI</sequence>
<accession>A0A5P8WCZ6</accession>
<name>A0A5P8WCZ6_9NOSO</name>
<proteinExistence type="predicted"/>